<comment type="caution">
    <text evidence="1">The sequence shown here is derived from an EMBL/GenBank/DDBJ whole genome shotgun (WGS) entry which is preliminary data.</text>
</comment>
<sequence length="72" mass="8191">MSFIEMYPKASIVRNFTTIIKEYFSPDFVHFIGIYAKTFAAIPKGSAETKTNPIAMFTLCLVFGVNSKRFIE</sequence>
<name>A0A845U7A0_9PROT</name>
<organism evidence="1">
    <name type="scientific">Acidithiobacillus ferrianus</name>
    <dbReference type="NCBI Taxonomy" id="2678518"/>
    <lineage>
        <taxon>Bacteria</taxon>
        <taxon>Pseudomonadati</taxon>
        <taxon>Pseudomonadota</taxon>
        <taxon>Acidithiobacillia</taxon>
        <taxon>Acidithiobacillales</taxon>
        <taxon>Acidithiobacillaceae</taxon>
        <taxon>Acidithiobacillus</taxon>
    </lineage>
</organism>
<evidence type="ECO:0000313" key="1">
    <source>
        <dbReference type="EMBL" id="NDU42029.1"/>
    </source>
</evidence>
<dbReference type="AlphaFoldDB" id="A0A845U7A0"/>
<proteinExistence type="predicted"/>
<gene>
    <name evidence="1" type="ORF">GL267_05025</name>
</gene>
<dbReference type="EMBL" id="WNJL01000022">
    <property type="protein sequence ID" value="NDU42029.1"/>
    <property type="molecule type" value="Genomic_DNA"/>
</dbReference>
<accession>A0A845U7A0</accession>
<dbReference type="RefSeq" id="WP_163097129.1">
    <property type="nucleotide sequence ID" value="NZ_CP127523.1"/>
</dbReference>
<reference evidence="1" key="1">
    <citation type="submission" date="2019-11" db="EMBL/GenBank/DDBJ databases">
        <title>Acidithiobacillus ferrianus sp. nov.: a facultatively anaerobic and extremely acidophilic chemolithoautotroph.</title>
        <authorList>
            <person name="Norris P.R."/>
            <person name="Falagan C."/>
            <person name="Moya-Beltran A."/>
            <person name="Castro M."/>
            <person name="Quatrini R."/>
            <person name="Johnson D.B."/>
        </authorList>
    </citation>
    <scope>NUCLEOTIDE SEQUENCE [LARGE SCALE GENOMIC DNA]</scope>
    <source>
        <strain evidence="1">MG</strain>
    </source>
</reference>
<protein>
    <submittedName>
        <fullName evidence="1">Uncharacterized protein</fullName>
    </submittedName>
</protein>